<gene>
    <name evidence="4" type="ORF">GM668_13565</name>
</gene>
<dbReference type="EMBL" id="WNLA01000007">
    <property type="protein sequence ID" value="MTW03113.1"/>
    <property type="molecule type" value="Genomic_DNA"/>
</dbReference>
<dbReference type="PANTHER" id="PTHR32305">
    <property type="match status" value="1"/>
</dbReference>
<evidence type="ECO:0000256" key="1">
    <source>
        <dbReference type="ARBA" id="ARBA00022737"/>
    </source>
</evidence>
<feature type="domain" description="Nbr1 FW" evidence="2">
    <location>
        <begin position="81"/>
        <end position="167"/>
    </location>
</feature>
<dbReference type="InterPro" id="IPR032350">
    <property type="entry name" value="Nbr1_FW"/>
</dbReference>
<evidence type="ECO:0000313" key="4">
    <source>
        <dbReference type="EMBL" id="MTW03113.1"/>
    </source>
</evidence>
<dbReference type="InterPro" id="IPR050708">
    <property type="entry name" value="T6SS_VgrG/RHS"/>
</dbReference>
<dbReference type="Pfam" id="PF16158">
    <property type="entry name" value="N_BRCA1_IG"/>
    <property type="match status" value="2"/>
</dbReference>
<name>A0A6L6PZP4_9BURK</name>
<reference evidence="4 5" key="1">
    <citation type="submission" date="2019-11" db="EMBL/GenBank/DDBJ databases">
        <title>Type strains purchased from KCTC, JCM and DSMZ.</title>
        <authorList>
            <person name="Lu H."/>
        </authorList>
    </citation>
    <scope>NUCLEOTIDE SEQUENCE [LARGE SCALE GENOMIC DNA]</scope>
    <source>
        <strain evidence="4 5">KCTC 42409</strain>
    </source>
</reference>
<dbReference type="OrthoDB" id="8755534at2"/>
<dbReference type="InterPro" id="IPR013783">
    <property type="entry name" value="Ig-like_fold"/>
</dbReference>
<evidence type="ECO:0000313" key="5">
    <source>
        <dbReference type="Proteomes" id="UP000484015"/>
    </source>
</evidence>
<comment type="caution">
    <text evidence="4">The sequence shown here is derived from an EMBL/GenBank/DDBJ whole genome shotgun (WGS) entry which is preliminary data.</text>
</comment>
<organism evidence="4 5">
    <name type="scientific">Pseudoduganella ginsengisoli</name>
    <dbReference type="NCBI Taxonomy" id="1462440"/>
    <lineage>
        <taxon>Bacteria</taxon>
        <taxon>Pseudomonadati</taxon>
        <taxon>Pseudomonadota</taxon>
        <taxon>Betaproteobacteria</taxon>
        <taxon>Burkholderiales</taxon>
        <taxon>Oxalobacteraceae</taxon>
        <taxon>Telluria group</taxon>
        <taxon>Pseudoduganella</taxon>
    </lineage>
</organism>
<accession>A0A6L6PZP4</accession>
<keyword evidence="5" id="KW-1185">Reference proteome</keyword>
<sequence length="578" mass="61769">MMPADRSSFASTTNAMKILETLIQSTGAAWQRVLRLAGYHLRAAGSALLTVLALLMCSGGALAQTNNAQFISQVVPSAMISGSTGNQVWVTVKNTGTSTWTAASQYFLGSQNPQDNGTWGMGRVALPNSVAPGDSVTFNFTVTAPSTAGGYNFQWRMLREGVEWFGELTSNVLVNSTPTAFNGAEFVSQNVPTSMTPGQSYTVPVTMRNSGTTTWTAANAYKLGSQNPGDNSTWGTGRVDVVGSVLPGQQYTFQVPAKAPTTPGTYNFQWKMVREFVEWFGVPSTNAIVAVGVAGETITYFHNDAAGTPQVATDANGNVLWKETYRPYGDKLNNQPASTNNNLWFTGKPHDSNTGLTYMGARYYDPLLGRFVGMDPQGVVPDNVHSFNRYAYANNNPYKFVDPDGHSPIDVAFLIYDIGKLGVAMYTGVGVGAAVVDVGMSAVGVMSPIPFAGQAMKAARAAERAVEVARVAEKANEAKHAAKGVSTLKPGPFAKESIPGHMGKPTAAEQREVNKLMEKHGCHTCGTKNPGTKSGNSIVDHQPAQALGETTEFFPHCIDCMRRQGGEVLQELIKRGTN</sequence>
<keyword evidence="1" id="KW-0677">Repeat</keyword>
<dbReference type="Pfam" id="PF25023">
    <property type="entry name" value="TEN_YD-shell"/>
    <property type="match status" value="1"/>
</dbReference>
<dbReference type="AlphaFoldDB" id="A0A6L6PZP4"/>
<dbReference type="PANTHER" id="PTHR32305:SF17">
    <property type="entry name" value="TRNA NUCLEASE WAPA"/>
    <property type="match status" value="1"/>
</dbReference>
<feature type="domain" description="Nbr1 FW" evidence="2">
    <location>
        <begin position="193"/>
        <end position="281"/>
    </location>
</feature>
<dbReference type="Gene3D" id="2.180.10.10">
    <property type="entry name" value="RHS repeat-associated core"/>
    <property type="match status" value="1"/>
</dbReference>
<evidence type="ECO:0008006" key="6">
    <source>
        <dbReference type="Google" id="ProtNLM"/>
    </source>
</evidence>
<evidence type="ECO:0000259" key="2">
    <source>
        <dbReference type="Pfam" id="PF16158"/>
    </source>
</evidence>
<feature type="domain" description="Teneurin-like YD-shell" evidence="3">
    <location>
        <begin position="298"/>
        <end position="397"/>
    </location>
</feature>
<evidence type="ECO:0000259" key="3">
    <source>
        <dbReference type="Pfam" id="PF25023"/>
    </source>
</evidence>
<dbReference type="NCBIfam" id="TIGR03696">
    <property type="entry name" value="Rhs_assc_core"/>
    <property type="match status" value="1"/>
</dbReference>
<dbReference type="InterPro" id="IPR056823">
    <property type="entry name" value="TEN-like_YD-shell"/>
</dbReference>
<dbReference type="Gene3D" id="2.60.40.10">
    <property type="entry name" value="Immunoglobulins"/>
    <property type="match status" value="1"/>
</dbReference>
<protein>
    <recommendedName>
        <fullName evidence="6">Next to BRCA1 central domain-containing protein</fullName>
    </recommendedName>
</protein>
<dbReference type="InterPro" id="IPR022385">
    <property type="entry name" value="Rhs_assc_core"/>
</dbReference>
<dbReference type="Proteomes" id="UP000484015">
    <property type="component" value="Unassembled WGS sequence"/>
</dbReference>
<proteinExistence type="predicted"/>